<evidence type="ECO:0000256" key="2">
    <source>
        <dbReference type="SAM" id="Phobius"/>
    </source>
</evidence>
<dbReference type="AlphaFoldDB" id="A0A9N9AQ65"/>
<sequence length="324" mass="38371">MNISNIYTQEDNLFGFYVFHNLITILVPLFIVLAYKSSMKTLVGYLELNIALFFILIFPSIYEFYKSGYYYLWLIPIIDITIFAIIIDISSIISIKSLEKRLKELQQDINNEESIEKRIENEIGNWKFSSLSLYTFRTWIKKFGYMKYFLYGIYWLLYLLSLPANFLMLVYLSWSNKYIMVEQIGYLTFIIILNILILLTFLFCLCGRLCLGLYFYTVTTTALNLSIVYSNNLFFTDLILAIMAYLLGRMFDSEALIGKKLKMNDNKIMGLANECKVKSIPILKYFFYFYKTGKQITKENKEEKKKEVNLWLDWLNFNLPEELA</sequence>
<evidence type="ECO:0000256" key="1">
    <source>
        <dbReference type="SAM" id="Coils"/>
    </source>
</evidence>
<dbReference type="Proteomes" id="UP000789405">
    <property type="component" value="Unassembled WGS sequence"/>
</dbReference>
<comment type="caution">
    <text evidence="3">The sequence shown here is derived from an EMBL/GenBank/DDBJ whole genome shotgun (WGS) entry which is preliminary data.</text>
</comment>
<proteinExistence type="predicted"/>
<evidence type="ECO:0000313" key="4">
    <source>
        <dbReference type="Proteomes" id="UP000789405"/>
    </source>
</evidence>
<keyword evidence="2" id="KW-0472">Membrane</keyword>
<dbReference type="OrthoDB" id="2433371at2759"/>
<gene>
    <name evidence="3" type="ORF">DERYTH_LOCUS4649</name>
</gene>
<feature type="transmembrane region" description="Helical" evidence="2">
    <location>
        <begin position="42"/>
        <end position="62"/>
    </location>
</feature>
<keyword evidence="4" id="KW-1185">Reference proteome</keyword>
<feature type="transmembrane region" description="Helical" evidence="2">
    <location>
        <begin position="68"/>
        <end position="93"/>
    </location>
</feature>
<protein>
    <submittedName>
        <fullName evidence="3">6215_t:CDS:1</fullName>
    </submittedName>
</protein>
<keyword evidence="2" id="KW-1133">Transmembrane helix</keyword>
<organism evidence="3 4">
    <name type="scientific">Dentiscutata erythropus</name>
    <dbReference type="NCBI Taxonomy" id="1348616"/>
    <lineage>
        <taxon>Eukaryota</taxon>
        <taxon>Fungi</taxon>
        <taxon>Fungi incertae sedis</taxon>
        <taxon>Mucoromycota</taxon>
        <taxon>Glomeromycotina</taxon>
        <taxon>Glomeromycetes</taxon>
        <taxon>Diversisporales</taxon>
        <taxon>Gigasporaceae</taxon>
        <taxon>Dentiscutata</taxon>
    </lineage>
</organism>
<evidence type="ECO:0000313" key="3">
    <source>
        <dbReference type="EMBL" id="CAG8537648.1"/>
    </source>
</evidence>
<feature type="transmembrane region" description="Helical" evidence="2">
    <location>
        <begin position="14"/>
        <end position="35"/>
    </location>
</feature>
<keyword evidence="2" id="KW-0812">Transmembrane</keyword>
<reference evidence="3" key="1">
    <citation type="submission" date="2021-06" db="EMBL/GenBank/DDBJ databases">
        <authorList>
            <person name="Kallberg Y."/>
            <person name="Tangrot J."/>
            <person name="Rosling A."/>
        </authorList>
    </citation>
    <scope>NUCLEOTIDE SEQUENCE</scope>
    <source>
        <strain evidence="3">MA453B</strain>
    </source>
</reference>
<feature type="transmembrane region" description="Helical" evidence="2">
    <location>
        <begin position="148"/>
        <end position="172"/>
    </location>
</feature>
<dbReference type="EMBL" id="CAJVPY010001814">
    <property type="protein sequence ID" value="CAG8537648.1"/>
    <property type="molecule type" value="Genomic_DNA"/>
</dbReference>
<feature type="coiled-coil region" evidence="1">
    <location>
        <begin position="95"/>
        <end position="122"/>
    </location>
</feature>
<feature type="transmembrane region" description="Helical" evidence="2">
    <location>
        <begin position="184"/>
        <end position="206"/>
    </location>
</feature>
<keyword evidence="1" id="KW-0175">Coiled coil</keyword>
<name>A0A9N9AQ65_9GLOM</name>
<accession>A0A9N9AQ65</accession>